<name>A0ACB0ZP06_MELEN</name>
<keyword evidence="2" id="KW-1185">Reference proteome</keyword>
<proteinExistence type="predicted"/>
<reference evidence="1" key="1">
    <citation type="submission" date="2023-11" db="EMBL/GenBank/DDBJ databases">
        <authorList>
            <person name="Poullet M."/>
        </authorList>
    </citation>
    <scope>NUCLEOTIDE SEQUENCE</scope>
    <source>
        <strain evidence="1">E1834</strain>
    </source>
</reference>
<evidence type="ECO:0000313" key="1">
    <source>
        <dbReference type="EMBL" id="CAK5080167.1"/>
    </source>
</evidence>
<dbReference type="Proteomes" id="UP001497535">
    <property type="component" value="Unassembled WGS sequence"/>
</dbReference>
<sequence length="41" mass="4521">MCMPQCFPSCMIMMPQHLPPPPPPPPLPPPPPPAFVVFLNK</sequence>
<gene>
    <name evidence="1" type="ORF">MENTE1834_LOCUS27323</name>
</gene>
<dbReference type="EMBL" id="CAVMJV010000041">
    <property type="protein sequence ID" value="CAK5080167.1"/>
    <property type="molecule type" value="Genomic_DNA"/>
</dbReference>
<organism evidence="1 2">
    <name type="scientific">Meloidogyne enterolobii</name>
    <name type="common">Root-knot nematode worm</name>
    <name type="synonym">Meloidogyne mayaguensis</name>
    <dbReference type="NCBI Taxonomy" id="390850"/>
    <lineage>
        <taxon>Eukaryota</taxon>
        <taxon>Metazoa</taxon>
        <taxon>Ecdysozoa</taxon>
        <taxon>Nematoda</taxon>
        <taxon>Chromadorea</taxon>
        <taxon>Rhabditida</taxon>
        <taxon>Tylenchina</taxon>
        <taxon>Tylenchomorpha</taxon>
        <taxon>Tylenchoidea</taxon>
        <taxon>Meloidogynidae</taxon>
        <taxon>Meloidogyninae</taxon>
        <taxon>Meloidogyne</taxon>
    </lineage>
</organism>
<accession>A0ACB0ZP06</accession>
<comment type="caution">
    <text evidence="1">The sequence shown here is derived from an EMBL/GenBank/DDBJ whole genome shotgun (WGS) entry which is preliminary data.</text>
</comment>
<protein>
    <submittedName>
        <fullName evidence="1">Uncharacterized protein</fullName>
    </submittedName>
</protein>
<evidence type="ECO:0000313" key="2">
    <source>
        <dbReference type="Proteomes" id="UP001497535"/>
    </source>
</evidence>